<dbReference type="Proteomes" id="UP000546464">
    <property type="component" value="Unassembled WGS sequence"/>
</dbReference>
<keyword evidence="1" id="KW-0175">Coiled coil</keyword>
<dbReference type="SUPFAM" id="SSF56935">
    <property type="entry name" value="Porins"/>
    <property type="match status" value="1"/>
</dbReference>
<dbReference type="AlphaFoldDB" id="A0A842HFD5"/>
<evidence type="ECO:0000256" key="3">
    <source>
        <dbReference type="SAM" id="SignalP"/>
    </source>
</evidence>
<accession>A0A842HFD5</accession>
<reference evidence="4 5" key="1">
    <citation type="submission" date="2020-07" db="EMBL/GenBank/DDBJ databases">
        <authorList>
            <person name="Feng X."/>
        </authorList>
    </citation>
    <scope>NUCLEOTIDE SEQUENCE [LARGE SCALE GENOMIC DNA]</scope>
    <source>
        <strain evidence="4 5">JCM31066</strain>
    </source>
</reference>
<feature type="region of interest" description="Disordered" evidence="2">
    <location>
        <begin position="70"/>
        <end position="92"/>
    </location>
</feature>
<sequence>MHTKTLLITLVTGLFLAADLSGETATAGATTDEEILALRQALQTQQAVINELQGQMAMLRSQLDNMENTRAAGTGESSIELPSTATSQSASASVAKSSPDISFEHKGWAFEIYGYIKLDAAYDTQRVFNGDFARYVMPRTSGDDNQLSITARQTRLGLKIQGPEWESWTPGGRIEVDFYGDYNSSTPLPRLRLAYAQMENEEWLIRAGQDWDALSVVLPRTLNFATYANQGALWSRRPQVKAQWNNTHENGKLSITGAIAQAVSTDIDGGGQPDGSDSGVPNFEGAIAYTWNISDEWVLMTALSGQWGQVAIDQTSGTESVFDTYAGMFTATLDWNKQIKLLGSVWYGTNLGSFNGGIGQTINLTQDVPIRARGGWIQLQTFPWSDLNWNIAFGIDDPLDSDLSTGMRSINLNASTSIYYQLTSYLTLGIEYSYMQTGYMNQPDASNNRIQTSVIFEF</sequence>
<name>A0A842HFD5_9BACT</name>
<comment type="caution">
    <text evidence="4">The sequence shown here is derived from an EMBL/GenBank/DDBJ whole genome shotgun (WGS) entry which is preliminary data.</text>
</comment>
<dbReference type="RefSeq" id="WP_185675945.1">
    <property type="nucleotide sequence ID" value="NZ_JACHVB010000035.1"/>
</dbReference>
<evidence type="ECO:0000256" key="2">
    <source>
        <dbReference type="SAM" id="MobiDB-lite"/>
    </source>
</evidence>
<gene>
    <name evidence="4" type="ORF">H5P28_11995</name>
</gene>
<keyword evidence="3" id="KW-0732">Signal</keyword>
<proteinExistence type="predicted"/>
<feature type="coiled-coil region" evidence="1">
    <location>
        <begin position="35"/>
        <end position="69"/>
    </location>
</feature>
<evidence type="ECO:0000256" key="1">
    <source>
        <dbReference type="SAM" id="Coils"/>
    </source>
</evidence>
<dbReference type="EMBL" id="JACHVB010000035">
    <property type="protein sequence ID" value="MBC2594979.1"/>
    <property type="molecule type" value="Genomic_DNA"/>
</dbReference>
<evidence type="ECO:0000313" key="4">
    <source>
        <dbReference type="EMBL" id="MBC2594979.1"/>
    </source>
</evidence>
<organism evidence="4 5">
    <name type="scientific">Ruficoccus amylovorans</name>
    <dbReference type="NCBI Taxonomy" id="1804625"/>
    <lineage>
        <taxon>Bacteria</taxon>
        <taxon>Pseudomonadati</taxon>
        <taxon>Verrucomicrobiota</taxon>
        <taxon>Opitutia</taxon>
        <taxon>Puniceicoccales</taxon>
        <taxon>Cerasicoccaceae</taxon>
        <taxon>Ruficoccus</taxon>
    </lineage>
</organism>
<keyword evidence="5" id="KW-1185">Reference proteome</keyword>
<evidence type="ECO:0008006" key="6">
    <source>
        <dbReference type="Google" id="ProtNLM"/>
    </source>
</evidence>
<feature type="chain" id="PRO_5032289862" description="Porin" evidence="3">
    <location>
        <begin position="18"/>
        <end position="458"/>
    </location>
</feature>
<protein>
    <recommendedName>
        <fullName evidence="6">Porin</fullName>
    </recommendedName>
</protein>
<feature type="compositionally biased region" description="Low complexity" evidence="2">
    <location>
        <begin position="83"/>
        <end position="92"/>
    </location>
</feature>
<evidence type="ECO:0000313" key="5">
    <source>
        <dbReference type="Proteomes" id="UP000546464"/>
    </source>
</evidence>
<feature type="signal peptide" evidence="3">
    <location>
        <begin position="1"/>
        <end position="17"/>
    </location>
</feature>